<comment type="caution">
    <text evidence="1">The sequence shown here is derived from an EMBL/GenBank/DDBJ whole genome shotgun (WGS) entry which is preliminary data.</text>
</comment>
<evidence type="ECO:0000313" key="1">
    <source>
        <dbReference type="EMBL" id="KKN04224.1"/>
    </source>
</evidence>
<name>A0A0F9MEF4_9ZZZZ</name>
<dbReference type="AlphaFoldDB" id="A0A0F9MEF4"/>
<feature type="non-terminal residue" evidence="1">
    <location>
        <position position="65"/>
    </location>
</feature>
<dbReference type="EMBL" id="LAZR01004943">
    <property type="protein sequence ID" value="KKN04224.1"/>
    <property type="molecule type" value="Genomic_DNA"/>
</dbReference>
<reference evidence="1" key="1">
    <citation type="journal article" date="2015" name="Nature">
        <title>Complex archaea that bridge the gap between prokaryotes and eukaryotes.</title>
        <authorList>
            <person name="Spang A."/>
            <person name="Saw J.H."/>
            <person name="Jorgensen S.L."/>
            <person name="Zaremba-Niedzwiedzka K."/>
            <person name="Martijn J."/>
            <person name="Lind A.E."/>
            <person name="van Eijk R."/>
            <person name="Schleper C."/>
            <person name="Guy L."/>
            <person name="Ettema T.J."/>
        </authorList>
    </citation>
    <scope>NUCLEOTIDE SEQUENCE</scope>
</reference>
<sequence>MSSNWGLIEIWKHDDVLKIYPDCDKLFQYIPTHYKHILGDTVYHHCYSYTINVWAGVLISWTTSV</sequence>
<accession>A0A0F9MEF4</accession>
<gene>
    <name evidence="1" type="ORF">LCGC14_1099650</name>
</gene>
<protein>
    <submittedName>
        <fullName evidence="1">Uncharacterized protein</fullName>
    </submittedName>
</protein>
<organism evidence="1">
    <name type="scientific">marine sediment metagenome</name>
    <dbReference type="NCBI Taxonomy" id="412755"/>
    <lineage>
        <taxon>unclassified sequences</taxon>
        <taxon>metagenomes</taxon>
        <taxon>ecological metagenomes</taxon>
    </lineage>
</organism>
<proteinExistence type="predicted"/>